<evidence type="ECO:0000259" key="1">
    <source>
        <dbReference type="Pfam" id="PF00460"/>
    </source>
</evidence>
<feature type="domain" description="Flagellar basal body rod protein N-terminal" evidence="1">
    <location>
        <begin position="8"/>
        <end position="37"/>
    </location>
</feature>
<reference evidence="2 3" key="1">
    <citation type="submission" date="2023-04" db="EMBL/GenBank/DDBJ databases">
        <title>Bacteria Genome Submission.</title>
        <authorList>
            <person name="Isaac P."/>
        </authorList>
    </citation>
    <scope>NUCLEOTIDE SEQUENCE [LARGE SCALE GENOMIC DNA]</scope>
    <source>
        <strain evidence="2 3">SampleS7P1</strain>
    </source>
</reference>
<dbReference type="Proteomes" id="UP001239169">
    <property type="component" value="Chromosome"/>
</dbReference>
<dbReference type="PANTHER" id="PTHR30033">
    <property type="entry name" value="FLAGELLAR HOOK-ASSOCIATED PROTEIN 1"/>
    <property type="match status" value="1"/>
</dbReference>
<keyword evidence="3" id="KW-1185">Reference proteome</keyword>
<dbReference type="Pfam" id="PF00460">
    <property type="entry name" value="Flg_bb_rod"/>
    <property type="match status" value="1"/>
</dbReference>
<evidence type="ECO:0000313" key="3">
    <source>
        <dbReference type="Proteomes" id="UP001239169"/>
    </source>
</evidence>
<keyword evidence="2" id="KW-0966">Cell projection</keyword>
<evidence type="ECO:0000313" key="2">
    <source>
        <dbReference type="EMBL" id="WGX75673.1"/>
    </source>
</evidence>
<dbReference type="InterPro" id="IPR002371">
    <property type="entry name" value="FlgK"/>
</dbReference>
<keyword evidence="2" id="KW-0969">Cilium</keyword>
<accession>A0ABY8R305</accession>
<organism evidence="2 3">
    <name type="scientific">Paraclostridium bifermentans</name>
    <name type="common">Clostridium bifermentans</name>
    <dbReference type="NCBI Taxonomy" id="1490"/>
    <lineage>
        <taxon>Bacteria</taxon>
        <taxon>Bacillati</taxon>
        <taxon>Bacillota</taxon>
        <taxon>Clostridia</taxon>
        <taxon>Peptostreptococcales</taxon>
        <taxon>Peptostreptococcaceae</taxon>
        <taxon>Paraclostridium</taxon>
    </lineage>
</organism>
<dbReference type="EMBL" id="CP124685">
    <property type="protein sequence ID" value="WGX75673.1"/>
    <property type="molecule type" value="Genomic_DNA"/>
</dbReference>
<gene>
    <name evidence="2" type="ORF">QJS64_17250</name>
</gene>
<sequence length="142" mass="15854">MSGLLGSLQSARTGMSASQASIQTTSHNINNLNTPGYSRQQVEQKARSAYSYPGYNSQLGAGQLGTGVEVTDIVRVRNSFYDFQFRNESHTYGQIGVKYDHYSTMETIFNEPSETGISSSINNFFMSWQELSKILMTLDLRI</sequence>
<proteinExistence type="predicted"/>
<dbReference type="InterPro" id="IPR001444">
    <property type="entry name" value="Flag_bb_rod_N"/>
</dbReference>
<keyword evidence="2" id="KW-0282">Flagellum</keyword>
<protein>
    <submittedName>
        <fullName evidence="2">Flagellar basal body protein</fullName>
    </submittedName>
</protein>
<dbReference type="PANTHER" id="PTHR30033:SF1">
    <property type="entry name" value="FLAGELLAR HOOK-ASSOCIATED PROTEIN 1"/>
    <property type="match status" value="1"/>
</dbReference>
<name>A0ABY8R305_PARBF</name>